<dbReference type="InterPro" id="IPR049560">
    <property type="entry name" value="MeTrfase_RsmB-F_NOP2_cat"/>
</dbReference>
<dbReference type="GO" id="GO:0006355">
    <property type="term" value="P:regulation of DNA-templated transcription"/>
    <property type="evidence" value="ECO:0007669"/>
    <property type="project" value="InterPro"/>
</dbReference>
<evidence type="ECO:0000256" key="3">
    <source>
        <dbReference type="ARBA" id="ARBA00022691"/>
    </source>
</evidence>
<evidence type="ECO:0000256" key="5">
    <source>
        <dbReference type="PROSITE-ProRule" id="PRU01023"/>
    </source>
</evidence>
<keyword evidence="4 5" id="KW-0694">RNA-binding</keyword>
<feature type="binding site" evidence="5">
    <location>
        <position position="353"/>
    </location>
    <ligand>
        <name>S-adenosyl-L-methionine</name>
        <dbReference type="ChEBI" id="CHEBI:59789"/>
    </ligand>
</feature>
<organism evidence="8 9">
    <name type="scientific">Oceanidesulfovibrio indonesiensis</name>
    <dbReference type="NCBI Taxonomy" id="54767"/>
    <lineage>
        <taxon>Bacteria</taxon>
        <taxon>Pseudomonadati</taxon>
        <taxon>Thermodesulfobacteriota</taxon>
        <taxon>Desulfovibrionia</taxon>
        <taxon>Desulfovibrionales</taxon>
        <taxon>Desulfovibrionaceae</taxon>
        <taxon>Oceanidesulfovibrio</taxon>
    </lineage>
</organism>
<dbReference type="PANTHER" id="PTHR22807:SF53">
    <property type="entry name" value="RIBOSOMAL RNA SMALL SUBUNIT METHYLTRANSFERASE B-RELATED"/>
    <property type="match status" value="1"/>
</dbReference>
<dbReference type="GO" id="GO:0001510">
    <property type="term" value="P:RNA methylation"/>
    <property type="evidence" value="ECO:0007669"/>
    <property type="project" value="InterPro"/>
</dbReference>
<dbReference type="Pfam" id="PF01189">
    <property type="entry name" value="Methyltr_RsmB-F"/>
    <property type="match status" value="1"/>
</dbReference>
<feature type="active site" description="Nucleophile" evidence="5">
    <location>
        <position position="406"/>
    </location>
</feature>
<feature type="domain" description="SAM-dependent MTase RsmB/NOP-type" evidence="7">
    <location>
        <begin position="192"/>
        <end position="453"/>
    </location>
</feature>
<sequence length="453" mass="50204">MINMATKSRRSDSRRSSPVPPSRDIALQVLGHCLDKGQPLQESLDAALRNRQPAPDPRDAGLATESVYGVCRFKGRLDFLLDHRLTRPDSIPPLVRRILLLAAYELLFLDRVPAYASVSWAVDAVKRVAPHLGKVANGVLRSLDRMRDEAFSLDFYLHTASDTSSGMAAWYGVPFWLYEHLAAMNPDLAHAVLDERLSQPPLGIRFNPRVSGSEDLADAYRSVAGVVASTTSGVAFASDQSPDPVELAAYIDDGRLSRQSLASQDALLRLDPASWVGPILDCCSGRGGKTQLYLERWDESIWASDIHSARLRGLAEECRRLHLKRPLMFRADARRLPLVAEGEGRRPRTILIDAPCSGLGVMSRRPDIAWRLRPDDLSKLRKIQAEILEATGASLGSGSRLLYMTCTVDAFENERAVSGLTASDGRFVLENEYQTENPDVLKERFYAASIRVR</sequence>
<dbReference type="GO" id="GO:0003723">
    <property type="term" value="F:RNA binding"/>
    <property type="evidence" value="ECO:0007669"/>
    <property type="project" value="UniProtKB-UniRule"/>
</dbReference>
<dbReference type="Gene3D" id="3.40.50.150">
    <property type="entry name" value="Vaccinia Virus protein VP39"/>
    <property type="match status" value="1"/>
</dbReference>
<gene>
    <name evidence="8" type="ORF">DPQ33_11575</name>
</gene>
<comment type="similarity">
    <text evidence="5">Belongs to the class I-like SAM-binding methyltransferase superfamily. RsmB/NOP family.</text>
</comment>
<dbReference type="AlphaFoldDB" id="A0A7M3MDF1"/>
<dbReference type="InterPro" id="IPR035926">
    <property type="entry name" value="NusB-like_sf"/>
</dbReference>
<dbReference type="PRINTS" id="PR02008">
    <property type="entry name" value="RCMTFAMILY"/>
</dbReference>
<comment type="caution">
    <text evidence="5">Lacks conserved residue(s) required for the propagation of feature annotation.</text>
</comment>
<dbReference type="SUPFAM" id="SSF48013">
    <property type="entry name" value="NusB-like"/>
    <property type="match status" value="1"/>
</dbReference>
<proteinExistence type="inferred from homology"/>
<dbReference type="SUPFAM" id="SSF53335">
    <property type="entry name" value="S-adenosyl-L-methionine-dependent methyltransferases"/>
    <property type="match status" value="1"/>
</dbReference>
<dbReference type="PROSITE" id="PS51686">
    <property type="entry name" value="SAM_MT_RSMB_NOP"/>
    <property type="match status" value="1"/>
</dbReference>
<comment type="caution">
    <text evidence="8">The sequence shown here is derived from an EMBL/GenBank/DDBJ whole genome shotgun (WGS) entry which is preliminary data.</text>
</comment>
<evidence type="ECO:0000259" key="7">
    <source>
        <dbReference type="PROSITE" id="PS51686"/>
    </source>
</evidence>
<keyword evidence="3 5" id="KW-0949">S-adenosyl-L-methionine</keyword>
<dbReference type="PANTHER" id="PTHR22807">
    <property type="entry name" value="NOP2 YEAST -RELATED NOL1/NOP2/FMU SUN DOMAIN-CONTAINING"/>
    <property type="match status" value="1"/>
</dbReference>
<dbReference type="InterPro" id="IPR001678">
    <property type="entry name" value="MeTrfase_RsmB-F_NOP2_dom"/>
</dbReference>
<evidence type="ECO:0000313" key="9">
    <source>
        <dbReference type="Proteomes" id="UP000448292"/>
    </source>
</evidence>
<evidence type="ECO:0000256" key="6">
    <source>
        <dbReference type="SAM" id="MobiDB-lite"/>
    </source>
</evidence>
<evidence type="ECO:0000256" key="4">
    <source>
        <dbReference type="ARBA" id="ARBA00022884"/>
    </source>
</evidence>
<dbReference type="Pfam" id="PF01029">
    <property type="entry name" value="NusB"/>
    <property type="match status" value="1"/>
</dbReference>
<accession>A0A7M3MDF1</accession>
<dbReference type="InterPro" id="IPR029063">
    <property type="entry name" value="SAM-dependent_MTases_sf"/>
</dbReference>
<feature type="binding site" evidence="5">
    <location>
        <position position="332"/>
    </location>
    <ligand>
        <name>S-adenosyl-L-methionine</name>
        <dbReference type="ChEBI" id="CHEBI:59789"/>
    </ligand>
</feature>
<feature type="binding site" evidence="5">
    <location>
        <position position="305"/>
    </location>
    <ligand>
        <name>S-adenosyl-L-methionine</name>
        <dbReference type="ChEBI" id="CHEBI:59789"/>
    </ligand>
</feature>
<keyword evidence="9" id="KW-1185">Reference proteome</keyword>
<dbReference type="OrthoDB" id="9810297at2"/>
<dbReference type="Proteomes" id="UP000448292">
    <property type="component" value="Unassembled WGS sequence"/>
</dbReference>
<dbReference type="EMBL" id="QMIE01000010">
    <property type="protein sequence ID" value="TVM16633.1"/>
    <property type="molecule type" value="Genomic_DNA"/>
</dbReference>
<evidence type="ECO:0000256" key="2">
    <source>
        <dbReference type="ARBA" id="ARBA00022679"/>
    </source>
</evidence>
<name>A0A7M3MDF1_9BACT</name>
<protein>
    <recommendedName>
        <fullName evidence="7">SAM-dependent MTase RsmB/NOP-type domain-containing protein</fullName>
    </recommendedName>
</protein>
<dbReference type="Gene3D" id="1.10.940.10">
    <property type="entry name" value="NusB-like"/>
    <property type="match status" value="1"/>
</dbReference>
<dbReference type="InterPro" id="IPR006027">
    <property type="entry name" value="NusB_RsmB_TIM44"/>
</dbReference>
<keyword evidence="1 5" id="KW-0489">Methyltransferase</keyword>
<reference evidence="8 9" key="1">
    <citation type="submission" date="2018-06" db="EMBL/GenBank/DDBJ databases">
        <title>Complete genome of Desulfovibrio indonesiensis P37SLT.</title>
        <authorList>
            <person name="Crispim J.S."/>
            <person name="Vidigal P.M.P."/>
            <person name="Silva L.C.F."/>
            <person name="Laguardia C.N."/>
            <person name="Araujo L.C."/>
            <person name="Dias R.S."/>
            <person name="Sousa M.P."/>
            <person name="Paula S.O."/>
            <person name="Silva C."/>
        </authorList>
    </citation>
    <scope>NUCLEOTIDE SEQUENCE [LARGE SCALE GENOMIC DNA]</scope>
    <source>
        <strain evidence="8 9">P37SLT</strain>
    </source>
</reference>
<keyword evidence="2 5" id="KW-0808">Transferase</keyword>
<evidence type="ECO:0000313" key="8">
    <source>
        <dbReference type="EMBL" id="TVM16633.1"/>
    </source>
</evidence>
<dbReference type="InterPro" id="IPR023267">
    <property type="entry name" value="RCMT"/>
</dbReference>
<evidence type="ECO:0000256" key="1">
    <source>
        <dbReference type="ARBA" id="ARBA00022603"/>
    </source>
</evidence>
<dbReference type="GO" id="GO:0008173">
    <property type="term" value="F:RNA methyltransferase activity"/>
    <property type="evidence" value="ECO:0007669"/>
    <property type="project" value="InterPro"/>
</dbReference>
<feature type="region of interest" description="Disordered" evidence="6">
    <location>
        <begin position="1"/>
        <end position="22"/>
    </location>
</feature>